<comment type="caution">
    <text evidence="3">The sequence shown here is derived from an EMBL/GenBank/DDBJ whole genome shotgun (WGS) entry which is preliminary data.</text>
</comment>
<keyword evidence="2" id="KW-0812">Transmembrane</keyword>
<dbReference type="EMBL" id="DXHP01000167">
    <property type="protein sequence ID" value="HIW07127.1"/>
    <property type="molecule type" value="Genomic_DNA"/>
</dbReference>
<dbReference type="Pfam" id="PF04304">
    <property type="entry name" value="DUF454"/>
    <property type="match status" value="1"/>
</dbReference>
<proteinExistence type="predicted"/>
<evidence type="ECO:0000256" key="2">
    <source>
        <dbReference type="SAM" id="Phobius"/>
    </source>
</evidence>
<evidence type="ECO:0000313" key="3">
    <source>
        <dbReference type="EMBL" id="HIW07127.1"/>
    </source>
</evidence>
<dbReference type="AlphaFoldDB" id="A0A9D1TUS5"/>
<keyword evidence="1" id="KW-1003">Cell membrane</keyword>
<keyword evidence="1" id="KW-0997">Cell inner membrane</keyword>
<keyword evidence="1 2" id="KW-0472">Membrane</keyword>
<dbReference type="PIRSF" id="PIRSF016789">
    <property type="entry name" value="DUF454"/>
    <property type="match status" value="1"/>
</dbReference>
<keyword evidence="2" id="KW-1133">Transmembrane helix</keyword>
<accession>A0A9D1TUS5</accession>
<dbReference type="GO" id="GO:0005886">
    <property type="term" value="C:plasma membrane"/>
    <property type="evidence" value="ECO:0007669"/>
    <property type="project" value="UniProtKB-SubCell"/>
</dbReference>
<feature type="transmembrane region" description="Helical" evidence="2">
    <location>
        <begin position="7"/>
        <end position="29"/>
    </location>
</feature>
<dbReference type="PANTHER" id="PTHR35813">
    <property type="entry name" value="INNER MEMBRANE PROTEIN YBAN"/>
    <property type="match status" value="1"/>
</dbReference>
<gene>
    <name evidence="3" type="ORF">H9889_07375</name>
</gene>
<feature type="transmembrane region" description="Helical" evidence="2">
    <location>
        <begin position="100"/>
        <end position="118"/>
    </location>
</feature>
<dbReference type="PANTHER" id="PTHR35813:SF1">
    <property type="entry name" value="INNER MEMBRANE PROTEIN YBAN"/>
    <property type="match status" value="1"/>
</dbReference>
<dbReference type="Proteomes" id="UP000823934">
    <property type="component" value="Unassembled WGS sequence"/>
</dbReference>
<feature type="transmembrane region" description="Helical" evidence="2">
    <location>
        <begin position="76"/>
        <end position="93"/>
    </location>
</feature>
<reference evidence="3" key="1">
    <citation type="journal article" date="2021" name="PeerJ">
        <title>Extensive microbial diversity within the chicken gut microbiome revealed by metagenomics and culture.</title>
        <authorList>
            <person name="Gilroy R."/>
            <person name="Ravi A."/>
            <person name="Getino M."/>
            <person name="Pursley I."/>
            <person name="Horton D.L."/>
            <person name="Alikhan N.F."/>
            <person name="Baker D."/>
            <person name="Gharbi K."/>
            <person name="Hall N."/>
            <person name="Watson M."/>
            <person name="Adriaenssens E.M."/>
            <person name="Foster-Nyarko E."/>
            <person name="Jarju S."/>
            <person name="Secka A."/>
            <person name="Antonio M."/>
            <person name="Oren A."/>
            <person name="Chaudhuri R.R."/>
            <person name="La Ragione R."/>
            <person name="Hildebrand F."/>
            <person name="Pallen M.J."/>
        </authorList>
    </citation>
    <scope>NUCLEOTIDE SEQUENCE</scope>
    <source>
        <strain evidence="3">CHK160-9182</strain>
    </source>
</reference>
<comment type="subcellular location">
    <subcellularLocation>
        <location evidence="1">Cell inner membrane</location>
        <topology evidence="1">Multi-pass membrane protein</topology>
    </subcellularLocation>
</comment>
<protein>
    <recommendedName>
        <fullName evidence="1">Inner membrane protein</fullName>
    </recommendedName>
</protein>
<sequence length="133" mass="15419">MKKVRSICLMILGAIFLFLGILGIFLPLLPTTPFILLTAFCWARSSEKFHTWLLENKHFGPMVHNWETSRVIPIKMKWLSTIMMNGAIMTTVFTMSNDRWWLKLIMVAIAISTTMWIWSFPHEAESENDAIAK</sequence>
<organism evidence="3 4">
    <name type="scientific">Candidatus Ignatzschineria merdigallinarum</name>
    <dbReference type="NCBI Taxonomy" id="2838621"/>
    <lineage>
        <taxon>Bacteria</taxon>
        <taxon>Pseudomonadati</taxon>
        <taxon>Pseudomonadota</taxon>
        <taxon>Gammaproteobacteria</taxon>
        <taxon>Cardiobacteriales</taxon>
        <taxon>Ignatzschineriaceae</taxon>
        <taxon>Ignatzschineria</taxon>
    </lineage>
</organism>
<name>A0A9D1TUS5_9GAMM</name>
<evidence type="ECO:0000256" key="1">
    <source>
        <dbReference type="PIRNR" id="PIRNR016789"/>
    </source>
</evidence>
<dbReference type="InterPro" id="IPR007401">
    <property type="entry name" value="DUF454"/>
</dbReference>
<reference evidence="3" key="2">
    <citation type="submission" date="2021-04" db="EMBL/GenBank/DDBJ databases">
        <authorList>
            <person name="Gilroy R."/>
        </authorList>
    </citation>
    <scope>NUCLEOTIDE SEQUENCE</scope>
    <source>
        <strain evidence="3">CHK160-9182</strain>
    </source>
</reference>
<evidence type="ECO:0000313" key="4">
    <source>
        <dbReference type="Proteomes" id="UP000823934"/>
    </source>
</evidence>